<dbReference type="KEGG" id="paca:ID47_09950"/>
<dbReference type="STRING" id="91604.ID47_09950"/>
<dbReference type="InterPro" id="IPR021266">
    <property type="entry name" value="Kdo_hydroxlase"/>
</dbReference>
<name>A0A077AZA3_9PROT</name>
<evidence type="ECO:0008006" key="3">
    <source>
        <dbReference type="Google" id="ProtNLM"/>
    </source>
</evidence>
<accession>A0A077AZA3</accession>
<dbReference type="HOGENOM" id="CLU_083861_0_0_5"/>
<gene>
    <name evidence="1" type="ORF">ID47_09950</name>
</gene>
<evidence type="ECO:0000313" key="2">
    <source>
        <dbReference type="Proteomes" id="UP000028926"/>
    </source>
</evidence>
<sequence length="289" mass="33468">MHLYESNENQWGSPIAEEKQQTLISALESGEVIFLPHLSFLLQEDEKQLLSPACLKAGSKNISYSPLTHEIKGSFDHKINLLQTMMNRFASQSQHLIHNLFPHYQSTLQWGRTSYRPAEILGRETSYRKDDTRLHVDAFPSSPTQGNRILRVFSNINPFEKPRVWHLGEPFKQVAEQFLPTIKSPFPLSRNILQLLGITKSYRTLYDHYMLQIHDMMKANLDYQRNVKKRRVDFPANSTWIVMTDHVSHAALSGQYLLEQTFNLPVLGMLDESKSPLRTLEKLLNKPLI</sequence>
<dbReference type="EMBL" id="CP008941">
    <property type="protein sequence ID" value="AIK96983.1"/>
    <property type="molecule type" value="Genomic_DNA"/>
</dbReference>
<keyword evidence="2" id="KW-1185">Reference proteome</keyword>
<reference evidence="1 2" key="1">
    <citation type="submission" date="2014-07" db="EMBL/GenBank/DDBJ databases">
        <title>Comparative genomic insights into amoeba endosymbionts belonging to the families of Holosporaceae and Candidatus Midichloriaceae within Rickettsiales.</title>
        <authorList>
            <person name="Wang Z."/>
            <person name="Wu M."/>
        </authorList>
    </citation>
    <scope>NUCLEOTIDE SEQUENCE [LARGE SCALE GENOMIC DNA]</scope>
    <source>
        <strain evidence="1">PRA3</strain>
    </source>
</reference>
<organism evidence="1 2">
    <name type="scientific">Candidatus Odyssella acanthamoebae</name>
    <dbReference type="NCBI Taxonomy" id="91604"/>
    <lineage>
        <taxon>Bacteria</taxon>
        <taxon>Pseudomonadati</taxon>
        <taxon>Pseudomonadota</taxon>
        <taxon>Alphaproteobacteria</taxon>
        <taxon>Holosporales</taxon>
        <taxon>Candidatus Paracaedibacteraceae</taxon>
        <taxon>Candidatus Odyssella</taxon>
    </lineage>
</organism>
<dbReference type="RefSeq" id="WP_038465894.1">
    <property type="nucleotide sequence ID" value="NZ_CP008941.1"/>
</dbReference>
<dbReference type="OrthoDB" id="21302at2"/>
<proteinExistence type="predicted"/>
<protein>
    <recommendedName>
        <fullName evidence="3">3-deoxy-D-manno-oct-2-ulosonic acid (Kdo) hydroxylase family protein</fullName>
    </recommendedName>
</protein>
<evidence type="ECO:0000313" key="1">
    <source>
        <dbReference type="EMBL" id="AIK96983.1"/>
    </source>
</evidence>
<dbReference type="eggNOG" id="ENOG502Z7Z3">
    <property type="taxonomic scope" value="Bacteria"/>
</dbReference>
<dbReference type="Pfam" id="PF11004">
    <property type="entry name" value="Kdo_hydroxy"/>
    <property type="match status" value="1"/>
</dbReference>
<dbReference type="AlphaFoldDB" id="A0A077AZA3"/>
<dbReference type="Proteomes" id="UP000028926">
    <property type="component" value="Chromosome"/>
</dbReference>